<evidence type="ECO:0000313" key="6">
    <source>
        <dbReference type="EMBL" id="KKS87188.1"/>
    </source>
</evidence>
<evidence type="ECO:0000259" key="5">
    <source>
        <dbReference type="Pfam" id="PF00535"/>
    </source>
</evidence>
<dbReference type="STRING" id="1618446.UV61_C0003G0041"/>
<evidence type="ECO:0000256" key="1">
    <source>
        <dbReference type="ARBA" id="ARBA00006739"/>
    </source>
</evidence>
<dbReference type="InterPro" id="IPR029044">
    <property type="entry name" value="Nucleotide-diphossugar_trans"/>
</dbReference>
<organism evidence="6 7">
    <name type="scientific">Candidatus Gottesmanbacteria bacterium GW2011_GWB1_43_11</name>
    <dbReference type="NCBI Taxonomy" id="1618446"/>
    <lineage>
        <taxon>Bacteria</taxon>
        <taxon>Candidatus Gottesmaniibacteriota</taxon>
    </lineage>
</organism>
<dbReference type="Pfam" id="PF00535">
    <property type="entry name" value="Glycos_transf_2"/>
    <property type="match status" value="1"/>
</dbReference>
<keyword evidence="2" id="KW-0328">Glycosyltransferase</keyword>
<dbReference type="EMBL" id="LCFD01000003">
    <property type="protein sequence ID" value="KKS87188.1"/>
    <property type="molecule type" value="Genomic_DNA"/>
</dbReference>
<keyword evidence="4" id="KW-0812">Transmembrane</keyword>
<accession>A0A0G1FK01</accession>
<dbReference type="PANTHER" id="PTHR43179:SF12">
    <property type="entry name" value="GALACTOFURANOSYLTRANSFERASE GLFT2"/>
    <property type="match status" value="1"/>
</dbReference>
<reference evidence="6 7" key="1">
    <citation type="journal article" date="2015" name="Nature">
        <title>rRNA introns, odd ribosomes, and small enigmatic genomes across a large radiation of phyla.</title>
        <authorList>
            <person name="Brown C.T."/>
            <person name="Hug L.A."/>
            <person name="Thomas B.C."/>
            <person name="Sharon I."/>
            <person name="Castelle C.J."/>
            <person name="Singh A."/>
            <person name="Wilkins M.J."/>
            <person name="Williams K.H."/>
            <person name="Banfield J.F."/>
        </authorList>
    </citation>
    <scope>NUCLEOTIDE SEQUENCE [LARGE SCALE GENOMIC DNA]</scope>
</reference>
<feature type="transmembrane region" description="Helical" evidence="4">
    <location>
        <begin position="243"/>
        <end position="264"/>
    </location>
</feature>
<feature type="domain" description="Glycosyltransferase 2-like" evidence="5">
    <location>
        <begin position="7"/>
        <end position="125"/>
    </location>
</feature>
<dbReference type="Gene3D" id="3.90.550.10">
    <property type="entry name" value="Spore Coat Polysaccharide Biosynthesis Protein SpsA, Chain A"/>
    <property type="match status" value="1"/>
</dbReference>
<evidence type="ECO:0000256" key="4">
    <source>
        <dbReference type="SAM" id="Phobius"/>
    </source>
</evidence>
<dbReference type="Proteomes" id="UP000034050">
    <property type="component" value="Unassembled WGS sequence"/>
</dbReference>
<dbReference type="AlphaFoldDB" id="A0A0G1FK01"/>
<comment type="caution">
    <text evidence="6">The sequence shown here is derived from an EMBL/GenBank/DDBJ whole genome shotgun (WGS) entry which is preliminary data.</text>
</comment>
<dbReference type="SUPFAM" id="SSF53448">
    <property type="entry name" value="Nucleotide-diphospho-sugar transferases"/>
    <property type="match status" value="1"/>
</dbReference>
<evidence type="ECO:0000256" key="3">
    <source>
        <dbReference type="ARBA" id="ARBA00022679"/>
    </source>
</evidence>
<dbReference type="PANTHER" id="PTHR43179">
    <property type="entry name" value="RHAMNOSYLTRANSFERASE WBBL"/>
    <property type="match status" value="1"/>
</dbReference>
<evidence type="ECO:0000256" key="2">
    <source>
        <dbReference type="ARBA" id="ARBA00022676"/>
    </source>
</evidence>
<keyword evidence="3 6" id="KW-0808">Transferase</keyword>
<evidence type="ECO:0000313" key="7">
    <source>
        <dbReference type="Proteomes" id="UP000034050"/>
    </source>
</evidence>
<keyword evidence="4" id="KW-0472">Membrane</keyword>
<protein>
    <submittedName>
        <fullName evidence="6">Glycosyltransferase</fullName>
    </submittedName>
</protein>
<dbReference type="GO" id="GO:0016757">
    <property type="term" value="F:glycosyltransferase activity"/>
    <property type="evidence" value="ECO:0007669"/>
    <property type="project" value="UniProtKB-KW"/>
</dbReference>
<dbReference type="CDD" id="cd04186">
    <property type="entry name" value="GT_2_like_c"/>
    <property type="match status" value="1"/>
</dbReference>
<dbReference type="InterPro" id="IPR001173">
    <property type="entry name" value="Glyco_trans_2-like"/>
</dbReference>
<name>A0A0G1FK01_9BACT</name>
<comment type="similarity">
    <text evidence="1">Belongs to the glycosyltransferase 2 family.</text>
</comment>
<sequence length="294" mass="33395">MSEPTISIIFPNANGGNEPLACLSSIARLNYPKTKLEVIVVDNHSADGSPLLIKRKYPHVKLILNSVNLGFAKAVNLGIAQAKGEYIFIGNDDLMFENNSLQILVRYLVNHPRVGLIGGKIFSKDQHAKLSTAGFMMNRWTGHIYSAPNPELVKSPDWLQGCALLTSRKALTQAGLLDPGFSLIYFEDYDLALRIKKSGLQIVYLPQAIFWHGVTKTMNKNLPEKYYQWYKNKFRFVLKNLPWVNVLSIFLIQFLLIVPLRLFLGDGRFIPLLKGAWWNLQHLDETFIARKHLC</sequence>
<proteinExistence type="inferred from homology"/>
<keyword evidence="4" id="KW-1133">Transmembrane helix</keyword>
<gene>
    <name evidence="6" type="ORF">UV61_C0003G0041</name>
</gene>